<feature type="repeat" description="ANK" evidence="3">
    <location>
        <begin position="341"/>
        <end position="373"/>
    </location>
</feature>
<dbReference type="Proteomes" id="UP000683360">
    <property type="component" value="Unassembled WGS sequence"/>
</dbReference>
<dbReference type="SUPFAM" id="SSF48403">
    <property type="entry name" value="Ankyrin repeat"/>
    <property type="match status" value="2"/>
</dbReference>
<feature type="repeat" description="ANK" evidence="3">
    <location>
        <begin position="177"/>
        <end position="209"/>
    </location>
</feature>
<dbReference type="Gene3D" id="1.25.40.20">
    <property type="entry name" value="Ankyrin repeat-containing domain"/>
    <property type="match status" value="3"/>
</dbReference>
<reference evidence="4" key="1">
    <citation type="submission" date="2021-03" db="EMBL/GenBank/DDBJ databases">
        <authorList>
            <person name="Bekaert M."/>
        </authorList>
    </citation>
    <scope>NUCLEOTIDE SEQUENCE</scope>
</reference>
<keyword evidence="2 3" id="KW-0040">ANK repeat</keyword>
<protein>
    <submittedName>
        <fullName evidence="4">Uncharacterized protein</fullName>
    </submittedName>
</protein>
<evidence type="ECO:0000256" key="1">
    <source>
        <dbReference type="ARBA" id="ARBA00022737"/>
    </source>
</evidence>
<name>A0A8S3SXK7_MYTED</name>
<dbReference type="InterPro" id="IPR002110">
    <property type="entry name" value="Ankyrin_rpt"/>
</dbReference>
<dbReference type="PANTHER" id="PTHR24189">
    <property type="entry name" value="MYOTROPHIN"/>
    <property type="match status" value="1"/>
</dbReference>
<dbReference type="AlphaFoldDB" id="A0A8S3SXK7"/>
<dbReference type="InterPro" id="IPR050745">
    <property type="entry name" value="Multifunctional_regulatory"/>
</dbReference>
<evidence type="ECO:0000313" key="4">
    <source>
        <dbReference type="EMBL" id="CAG2223098.1"/>
    </source>
</evidence>
<sequence>MPHLHVVSDLGYQEYVSFFLQDSTMINQKDSHGNIPLHLACMKGHIEIVQNLIENKSSIDIANNEGLKPFVYACEINATAVAKVLLHHCGKWINVNEKYQKRNNGSVLHIVCAKGFVNLVLLLLNHNAKVDLLDGSGCIPLHVANSSAVVKALLDYNANINQVDFFEKAEINQKTKTELRPLHAACQSESIEIVKILIENGARINSAKPCISPLHEACRIGNESIVNFLIESNASINHKTKDGLTPLHQACMNDRVIVAKKLLDNKVNVNDESKYGWTALYFSSAKGFRTIVDLLLQHGANVNIWDEDKVSPLMAACKENKTDVVDLLLHSKANVNHCDKDNCSSLLVACKSGNVDLVNLLLTYGADINLVDTNMISPLHAACMNNNNTKLVLKLVESNANVNVADKTDRHRYLNQFSMDMLTL</sequence>
<proteinExistence type="predicted"/>
<dbReference type="InterPro" id="IPR036770">
    <property type="entry name" value="Ankyrin_rpt-contain_sf"/>
</dbReference>
<dbReference type="Pfam" id="PF00023">
    <property type="entry name" value="Ank"/>
    <property type="match status" value="1"/>
</dbReference>
<feature type="repeat" description="ANK" evidence="3">
    <location>
        <begin position="374"/>
        <end position="407"/>
    </location>
</feature>
<feature type="repeat" description="ANK" evidence="3">
    <location>
        <begin position="275"/>
        <end position="307"/>
    </location>
</feature>
<feature type="repeat" description="ANK" evidence="3">
    <location>
        <begin position="212"/>
        <end position="241"/>
    </location>
</feature>
<feature type="repeat" description="ANK" evidence="3">
    <location>
        <begin position="308"/>
        <end position="340"/>
    </location>
</feature>
<dbReference type="PRINTS" id="PR01415">
    <property type="entry name" value="ANKYRIN"/>
</dbReference>
<dbReference type="SMART" id="SM00248">
    <property type="entry name" value="ANK"/>
    <property type="match status" value="11"/>
</dbReference>
<dbReference type="PROSITE" id="PS50297">
    <property type="entry name" value="ANK_REP_REGION"/>
    <property type="match status" value="8"/>
</dbReference>
<comment type="caution">
    <text evidence="4">The sequence shown here is derived from an EMBL/GenBank/DDBJ whole genome shotgun (WGS) entry which is preliminary data.</text>
</comment>
<dbReference type="Pfam" id="PF12796">
    <property type="entry name" value="Ank_2"/>
    <property type="match status" value="4"/>
</dbReference>
<dbReference type="EMBL" id="CAJPWZ010001775">
    <property type="protein sequence ID" value="CAG2223098.1"/>
    <property type="molecule type" value="Genomic_DNA"/>
</dbReference>
<organism evidence="4 5">
    <name type="scientific">Mytilus edulis</name>
    <name type="common">Blue mussel</name>
    <dbReference type="NCBI Taxonomy" id="6550"/>
    <lineage>
        <taxon>Eukaryota</taxon>
        <taxon>Metazoa</taxon>
        <taxon>Spiralia</taxon>
        <taxon>Lophotrochozoa</taxon>
        <taxon>Mollusca</taxon>
        <taxon>Bivalvia</taxon>
        <taxon>Autobranchia</taxon>
        <taxon>Pteriomorphia</taxon>
        <taxon>Mytilida</taxon>
        <taxon>Mytiloidea</taxon>
        <taxon>Mytilidae</taxon>
        <taxon>Mytilinae</taxon>
        <taxon>Mytilus</taxon>
    </lineage>
</organism>
<evidence type="ECO:0000256" key="3">
    <source>
        <dbReference type="PROSITE-ProRule" id="PRU00023"/>
    </source>
</evidence>
<gene>
    <name evidence="4" type="ORF">MEDL_36382</name>
</gene>
<keyword evidence="1" id="KW-0677">Repeat</keyword>
<dbReference type="PANTHER" id="PTHR24189:SF50">
    <property type="entry name" value="ANKYRIN REPEAT AND SOCS BOX PROTEIN 2"/>
    <property type="match status" value="1"/>
</dbReference>
<feature type="repeat" description="ANK" evidence="3">
    <location>
        <begin position="32"/>
        <end position="64"/>
    </location>
</feature>
<evidence type="ECO:0000256" key="2">
    <source>
        <dbReference type="ARBA" id="ARBA00023043"/>
    </source>
</evidence>
<evidence type="ECO:0000313" key="5">
    <source>
        <dbReference type="Proteomes" id="UP000683360"/>
    </source>
</evidence>
<feature type="repeat" description="ANK" evidence="3">
    <location>
        <begin position="103"/>
        <end position="135"/>
    </location>
</feature>
<feature type="repeat" description="ANK" evidence="3">
    <location>
        <begin position="242"/>
        <end position="274"/>
    </location>
</feature>
<dbReference type="PROSITE" id="PS50088">
    <property type="entry name" value="ANK_REPEAT"/>
    <property type="match status" value="9"/>
</dbReference>
<keyword evidence="5" id="KW-1185">Reference proteome</keyword>
<accession>A0A8S3SXK7</accession>
<dbReference type="OrthoDB" id="6135624at2759"/>